<accession>A0A4Y2SX63</accession>
<proteinExistence type="predicted"/>
<keyword evidence="2" id="KW-1185">Reference proteome</keyword>
<dbReference type="EMBL" id="BGPR01024048">
    <property type="protein sequence ID" value="GBN91759.1"/>
    <property type="molecule type" value="Genomic_DNA"/>
</dbReference>
<organism evidence="1 2">
    <name type="scientific">Araneus ventricosus</name>
    <name type="common">Orbweaver spider</name>
    <name type="synonym">Epeira ventricosa</name>
    <dbReference type="NCBI Taxonomy" id="182803"/>
    <lineage>
        <taxon>Eukaryota</taxon>
        <taxon>Metazoa</taxon>
        <taxon>Ecdysozoa</taxon>
        <taxon>Arthropoda</taxon>
        <taxon>Chelicerata</taxon>
        <taxon>Arachnida</taxon>
        <taxon>Araneae</taxon>
        <taxon>Araneomorphae</taxon>
        <taxon>Entelegynae</taxon>
        <taxon>Araneoidea</taxon>
        <taxon>Araneidae</taxon>
        <taxon>Araneus</taxon>
    </lineage>
</organism>
<evidence type="ECO:0000313" key="2">
    <source>
        <dbReference type="Proteomes" id="UP000499080"/>
    </source>
</evidence>
<sequence>MPDLPLKFGQVFLKHSVYYSVTYSLLVLSLKQRNSHRQSSSPLDFLKTFDRDGDYSGSAESSHVCIAGVMLETAEQPSAVCILGNDFLQTLDRDGDYSGTAESSHVCIAGVMLETAEQPLAVCISAKDFVQTLARDGDYSGTAKIQVGNGTSPQFYIRTCGHFFYYGAWNWRNRNCSA</sequence>
<protein>
    <submittedName>
        <fullName evidence="1">Uncharacterized protein</fullName>
    </submittedName>
</protein>
<dbReference type="Proteomes" id="UP000499080">
    <property type="component" value="Unassembled WGS sequence"/>
</dbReference>
<gene>
    <name evidence="1" type="ORF">AVEN_40517_1</name>
</gene>
<evidence type="ECO:0000313" key="1">
    <source>
        <dbReference type="EMBL" id="GBN91759.1"/>
    </source>
</evidence>
<name>A0A4Y2SX63_ARAVE</name>
<dbReference type="AlphaFoldDB" id="A0A4Y2SX63"/>
<comment type="caution">
    <text evidence="1">The sequence shown here is derived from an EMBL/GenBank/DDBJ whole genome shotgun (WGS) entry which is preliminary data.</text>
</comment>
<reference evidence="1 2" key="1">
    <citation type="journal article" date="2019" name="Sci. Rep.">
        <title>Orb-weaving spider Araneus ventricosus genome elucidates the spidroin gene catalogue.</title>
        <authorList>
            <person name="Kono N."/>
            <person name="Nakamura H."/>
            <person name="Ohtoshi R."/>
            <person name="Moran D.A.P."/>
            <person name="Shinohara A."/>
            <person name="Yoshida Y."/>
            <person name="Fujiwara M."/>
            <person name="Mori M."/>
            <person name="Tomita M."/>
            <person name="Arakawa K."/>
        </authorList>
    </citation>
    <scope>NUCLEOTIDE SEQUENCE [LARGE SCALE GENOMIC DNA]</scope>
</reference>